<evidence type="ECO:0000313" key="5">
    <source>
        <dbReference type="EMBL" id="GIL54869.1"/>
    </source>
</evidence>
<dbReference type="Pfam" id="PF00112">
    <property type="entry name" value="Peptidase_C1"/>
    <property type="match status" value="1"/>
</dbReference>
<dbReference type="InterPro" id="IPR038765">
    <property type="entry name" value="Papain-like_cys_pep_sf"/>
</dbReference>
<dbReference type="CDD" id="cd02248">
    <property type="entry name" value="Peptidase_C1A"/>
    <property type="match status" value="1"/>
</dbReference>
<dbReference type="Gene3D" id="3.90.70.10">
    <property type="entry name" value="Cysteine proteinases"/>
    <property type="match status" value="1"/>
</dbReference>
<dbReference type="SMART" id="SM00645">
    <property type="entry name" value="Pept_C1"/>
    <property type="match status" value="1"/>
</dbReference>
<feature type="compositionally biased region" description="Low complexity" evidence="2">
    <location>
        <begin position="228"/>
        <end position="241"/>
    </location>
</feature>
<dbReference type="PROSITE" id="PS00639">
    <property type="entry name" value="THIOL_PROTEASE_HIS"/>
    <property type="match status" value="1"/>
</dbReference>
<keyword evidence="3" id="KW-0732">Signal</keyword>
<comment type="similarity">
    <text evidence="1">Belongs to the peptidase C1 family.</text>
</comment>
<feature type="chain" id="PRO_5035316250" description="Peptidase C1A papain C-terminal domain-containing protein" evidence="3">
    <location>
        <begin position="19"/>
        <end position="682"/>
    </location>
</feature>
<dbReference type="SUPFAM" id="SSF54001">
    <property type="entry name" value="Cysteine proteinases"/>
    <property type="match status" value="1"/>
</dbReference>
<feature type="region of interest" description="Disordered" evidence="2">
    <location>
        <begin position="227"/>
        <end position="255"/>
    </location>
</feature>
<dbReference type="InterPro" id="IPR039417">
    <property type="entry name" value="Peptidase_C1A_papain-like"/>
</dbReference>
<evidence type="ECO:0000256" key="3">
    <source>
        <dbReference type="SAM" id="SignalP"/>
    </source>
</evidence>
<feature type="domain" description="Peptidase C1A papain C-terminal" evidence="4">
    <location>
        <begin position="410"/>
        <end position="655"/>
    </location>
</feature>
<evidence type="ECO:0000256" key="1">
    <source>
        <dbReference type="ARBA" id="ARBA00008455"/>
    </source>
</evidence>
<evidence type="ECO:0000256" key="2">
    <source>
        <dbReference type="SAM" id="MobiDB-lite"/>
    </source>
</evidence>
<reference evidence="5" key="1">
    <citation type="journal article" date="2021" name="Proc. Natl. Acad. Sci. U.S.A.">
        <title>Three genomes in the algal genus Volvox reveal the fate of a haploid sex-determining region after a transition to homothallism.</title>
        <authorList>
            <person name="Yamamoto K."/>
            <person name="Hamaji T."/>
            <person name="Kawai-Toyooka H."/>
            <person name="Matsuzaki R."/>
            <person name="Takahashi F."/>
            <person name="Nishimura Y."/>
            <person name="Kawachi M."/>
            <person name="Noguchi H."/>
            <person name="Minakuchi Y."/>
            <person name="Umen J.G."/>
            <person name="Toyoda A."/>
            <person name="Nozaki H."/>
        </authorList>
    </citation>
    <scope>NUCLEOTIDE SEQUENCE</scope>
    <source>
        <strain evidence="5">NIES-3780</strain>
    </source>
</reference>
<dbReference type="Proteomes" id="UP000747399">
    <property type="component" value="Unassembled WGS sequence"/>
</dbReference>
<dbReference type="InterPro" id="IPR000668">
    <property type="entry name" value="Peptidase_C1A_C"/>
</dbReference>
<dbReference type="PANTHER" id="PTHR12411">
    <property type="entry name" value="CYSTEINE PROTEASE FAMILY C1-RELATED"/>
    <property type="match status" value="1"/>
</dbReference>
<dbReference type="EMBL" id="BNCO01000019">
    <property type="protein sequence ID" value="GIL54869.1"/>
    <property type="molecule type" value="Genomic_DNA"/>
</dbReference>
<feature type="signal peptide" evidence="3">
    <location>
        <begin position="1"/>
        <end position="18"/>
    </location>
</feature>
<dbReference type="GO" id="GO:0006508">
    <property type="term" value="P:proteolysis"/>
    <property type="evidence" value="ECO:0007669"/>
    <property type="project" value="InterPro"/>
</dbReference>
<dbReference type="InterPro" id="IPR013128">
    <property type="entry name" value="Peptidase_C1A"/>
</dbReference>
<proteinExistence type="inferred from homology"/>
<name>A0A8J4F0I4_9CHLO</name>
<protein>
    <recommendedName>
        <fullName evidence="4">Peptidase C1A papain C-terminal domain-containing protein</fullName>
    </recommendedName>
</protein>
<accession>A0A8J4F0I4</accession>
<comment type="caution">
    <text evidence="5">The sequence shown here is derived from an EMBL/GenBank/DDBJ whole genome shotgun (WGS) entry which is preliminary data.</text>
</comment>
<keyword evidence="6" id="KW-1185">Reference proteome</keyword>
<dbReference type="PRINTS" id="PR00705">
    <property type="entry name" value="PAPAIN"/>
</dbReference>
<evidence type="ECO:0000313" key="6">
    <source>
        <dbReference type="Proteomes" id="UP000747399"/>
    </source>
</evidence>
<organism evidence="5 6">
    <name type="scientific">Volvox africanus</name>
    <dbReference type="NCBI Taxonomy" id="51714"/>
    <lineage>
        <taxon>Eukaryota</taxon>
        <taxon>Viridiplantae</taxon>
        <taxon>Chlorophyta</taxon>
        <taxon>core chlorophytes</taxon>
        <taxon>Chlorophyceae</taxon>
        <taxon>CS clade</taxon>
        <taxon>Chlamydomonadales</taxon>
        <taxon>Volvocaceae</taxon>
        <taxon>Volvox</taxon>
    </lineage>
</organism>
<dbReference type="AlphaFoldDB" id="A0A8J4F0I4"/>
<dbReference type="GO" id="GO:0008234">
    <property type="term" value="F:cysteine-type peptidase activity"/>
    <property type="evidence" value="ECO:0007669"/>
    <property type="project" value="InterPro"/>
</dbReference>
<dbReference type="InterPro" id="IPR025660">
    <property type="entry name" value="Pept_his_AS"/>
</dbReference>
<gene>
    <name evidence="5" type="ORF">Vafri_10565</name>
</gene>
<sequence>MLLLISLLILAAIRLDAARPILGNHGGRIKVQAPPKWPDTYEMEYTLTLPYLQTMQPEGLRYPVHVWWDGPGQKYRFDVYGGMDSNGWNLQEGYHWAMYPRISDMHCDLTSGTVGPTIRKELMALLGLMEEGFSPLPDISGWSYAGTAQFRNAEAHVWQLSVLNGEKTANYQFYTAHNGQPLRFYMMGHNLITGGHFDEYLIDFTRFTSGPLDPAVFQLPELCRRTNQEQQSRRQQQQAAGQEEENEGEDFRVENSDVVTNMAGVAARLGMLLPAAQVGATPAQDTSGILNELRTRSETVFEANARFVDEHNRRVRNAATSATSAASGSARADGVASALAEGTSYSLSLNHFAHLTHEQWAAGMLGLKRSSTGGGGSSSAADAAATGGGRTQLGSAALGTYERVLTDDQLPANVDWRGTGADGPGVKDQVSCGSCWAFSAAGAMQGAWFKATGQSLSFSEQQLVDCAWEYGNDGCAGGFVEPTIQYVIDAGGVTQEADYPYLAQNSFCNGPFAPTTSPGDTITAATAAASQRGARSSRSAAASARFSGYLNVPSRDEGALMEAVALHGPVAVLMNAALPPFKFYSEGVYYNERCGQGPDSMDHAILLVGYGTTPEGVDYWLIKNSWSKYWGMDGYARIARKGNDCGITTDPVLAVVDAAAVAAALAETTSAATAAAATKTVF</sequence>
<evidence type="ECO:0000259" key="4">
    <source>
        <dbReference type="SMART" id="SM00645"/>
    </source>
</evidence>